<name>A2FFQ4_TRIV3</name>
<evidence type="ECO:0000313" key="3">
    <source>
        <dbReference type="Proteomes" id="UP000001542"/>
    </source>
</evidence>
<organism evidence="2 3">
    <name type="scientific">Trichomonas vaginalis (strain ATCC PRA-98 / G3)</name>
    <dbReference type="NCBI Taxonomy" id="412133"/>
    <lineage>
        <taxon>Eukaryota</taxon>
        <taxon>Metamonada</taxon>
        <taxon>Parabasalia</taxon>
        <taxon>Trichomonadida</taxon>
        <taxon>Trichomonadidae</taxon>
        <taxon>Trichomonas</taxon>
    </lineage>
</organism>
<gene>
    <name evidence="2" type="ORF">TVAG_324530</name>
</gene>
<keyword evidence="1" id="KW-0472">Membrane</keyword>
<dbReference type="InParanoid" id="A2FFQ4"/>
<feature type="transmembrane region" description="Helical" evidence="1">
    <location>
        <begin position="20"/>
        <end position="39"/>
    </location>
</feature>
<reference evidence="2" key="1">
    <citation type="submission" date="2006-10" db="EMBL/GenBank/DDBJ databases">
        <authorList>
            <person name="Amadeo P."/>
            <person name="Zhao Q."/>
            <person name="Wortman J."/>
            <person name="Fraser-Liggett C."/>
            <person name="Carlton J."/>
        </authorList>
    </citation>
    <scope>NUCLEOTIDE SEQUENCE</scope>
    <source>
        <strain evidence="2">G3</strain>
    </source>
</reference>
<dbReference type="AlphaFoldDB" id="A2FFQ4"/>
<dbReference type="KEGG" id="tva:4754049"/>
<accession>A2FFQ4</accession>
<evidence type="ECO:0000313" key="2">
    <source>
        <dbReference type="EMBL" id="EAX96279.1"/>
    </source>
</evidence>
<protein>
    <submittedName>
        <fullName evidence="2">Uncharacterized protein</fullName>
    </submittedName>
</protein>
<reference evidence="2" key="2">
    <citation type="journal article" date="2007" name="Science">
        <title>Draft genome sequence of the sexually transmitted pathogen Trichomonas vaginalis.</title>
        <authorList>
            <person name="Carlton J.M."/>
            <person name="Hirt R.P."/>
            <person name="Silva J.C."/>
            <person name="Delcher A.L."/>
            <person name="Schatz M."/>
            <person name="Zhao Q."/>
            <person name="Wortman J.R."/>
            <person name="Bidwell S.L."/>
            <person name="Alsmark U.C.M."/>
            <person name="Besteiro S."/>
            <person name="Sicheritz-Ponten T."/>
            <person name="Noel C.J."/>
            <person name="Dacks J.B."/>
            <person name="Foster P.G."/>
            <person name="Simillion C."/>
            <person name="Van de Peer Y."/>
            <person name="Miranda-Saavedra D."/>
            <person name="Barton G.J."/>
            <person name="Westrop G.D."/>
            <person name="Mueller S."/>
            <person name="Dessi D."/>
            <person name="Fiori P.L."/>
            <person name="Ren Q."/>
            <person name="Paulsen I."/>
            <person name="Zhang H."/>
            <person name="Bastida-Corcuera F.D."/>
            <person name="Simoes-Barbosa A."/>
            <person name="Brown M.T."/>
            <person name="Hayes R.D."/>
            <person name="Mukherjee M."/>
            <person name="Okumura C.Y."/>
            <person name="Schneider R."/>
            <person name="Smith A.J."/>
            <person name="Vanacova S."/>
            <person name="Villalvazo M."/>
            <person name="Haas B.J."/>
            <person name="Pertea M."/>
            <person name="Feldblyum T.V."/>
            <person name="Utterback T.R."/>
            <person name="Shu C.L."/>
            <person name="Osoegawa K."/>
            <person name="de Jong P.J."/>
            <person name="Hrdy I."/>
            <person name="Horvathova L."/>
            <person name="Zubacova Z."/>
            <person name="Dolezal P."/>
            <person name="Malik S.B."/>
            <person name="Logsdon J.M. Jr."/>
            <person name="Henze K."/>
            <person name="Gupta A."/>
            <person name="Wang C.C."/>
            <person name="Dunne R.L."/>
            <person name="Upcroft J.A."/>
            <person name="Upcroft P."/>
            <person name="White O."/>
            <person name="Salzberg S.L."/>
            <person name="Tang P."/>
            <person name="Chiu C.-H."/>
            <person name="Lee Y.-S."/>
            <person name="Embley T.M."/>
            <person name="Coombs G.H."/>
            <person name="Mottram J.C."/>
            <person name="Tachezy J."/>
            <person name="Fraser-Liggett C.M."/>
            <person name="Johnson P.J."/>
        </authorList>
    </citation>
    <scope>NUCLEOTIDE SEQUENCE [LARGE SCALE GENOMIC DNA]</scope>
    <source>
        <strain evidence="2">G3</strain>
    </source>
</reference>
<evidence type="ECO:0000256" key="1">
    <source>
        <dbReference type="SAM" id="Phobius"/>
    </source>
</evidence>
<dbReference type="VEuPathDB" id="TrichDB:TVAGG3_0489580"/>
<sequence length="86" mass="9948">MVDVTFSDYKVWFKTHLKLIGGLAAYVIVLYILLLLNLLPVYAEKPSDAKSVYFFPIVFIIGLLVYAYFDIAQNEIEEEREKPKAE</sequence>
<dbReference type="RefSeq" id="XP_001309209.1">
    <property type="nucleotide sequence ID" value="XM_001309208.1"/>
</dbReference>
<feature type="transmembrane region" description="Helical" evidence="1">
    <location>
        <begin position="51"/>
        <end position="69"/>
    </location>
</feature>
<keyword evidence="1" id="KW-1133">Transmembrane helix</keyword>
<dbReference type="VEuPathDB" id="TrichDB:TVAG_324530"/>
<dbReference type="EMBL" id="DS113766">
    <property type="protein sequence ID" value="EAX96279.1"/>
    <property type="molecule type" value="Genomic_DNA"/>
</dbReference>
<keyword evidence="1" id="KW-0812">Transmembrane</keyword>
<proteinExistence type="predicted"/>
<keyword evidence="3" id="KW-1185">Reference proteome</keyword>
<dbReference type="Proteomes" id="UP000001542">
    <property type="component" value="Unassembled WGS sequence"/>
</dbReference>